<dbReference type="InterPro" id="IPR025997">
    <property type="entry name" value="SBP_2_dom"/>
</dbReference>
<organism evidence="6 7">
    <name type="scientific">Ectobacillus ponti</name>
    <dbReference type="NCBI Taxonomy" id="2961894"/>
    <lineage>
        <taxon>Bacteria</taxon>
        <taxon>Bacillati</taxon>
        <taxon>Bacillota</taxon>
        <taxon>Bacilli</taxon>
        <taxon>Bacillales</taxon>
        <taxon>Bacillaceae</taxon>
        <taxon>Ectobacillus</taxon>
    </lineage>
</organism>
<comment type="subcellular location">
    <subcellularLocation>
        <location evidence="1">Cell envelope</location>
    </subcellularLocation>
</comment>
<dbReference type="PANTHER" id="PTHR46847">
    <property type="entry name" value="D-ALLOSE-BINDING PERIPLASMIC PROTEIN-RELATED"/>
    <property type="match status" value="1"/>
</dbReference>
<dbReference type="Pfam" id="PF13407">
    <property type="entry name" value="Peripla_BP_4"/>
    <property type="match status" value="1"/>
</dbReference>
<dbReference type="RefSeq" id="WP_254760581.1">
    <property type="nucleotide sequence ID" value="NZ_JANCLT010000013.1"/>
</dbReference>
<evidence type="ECO:0000313" key="7">
    <source>
        <dbReference type="Proteomes" id="UP001156102"/>
    </source>
</evidence>
<dbReference type="EMBL" id="JANCLT010000013">
    <property type="protein sequence ID" value="MCP8970657.1"/>
    <property type="molecule type" value="Genomic_DNA"/>
</dbReference>
<dbReference type="CDD" id="cd06316">
    <property type="entry name" value="PBP1_ABC_sugar_binding-like"/>
    <property type="match status" value="1"/>
</dbReference>
<gene>
    <name evidence="6" type="ORF">NK662_19250</name>
</gene>
<dbReference type="GO" id="GO:0030313">
    <property type="term" value="C:cell envelope"/>
    <property type="evidence" value="ECO:0007669"/>
    <property type="project" value="UniProtKB-SubCell"/>
</dbReference>
<feature type="signal peptide" evidence="4">
    <location>
        <begin position="1"/>
        <end position="23"/>
    </location>
</feature>
<keyword evidence="7" id="KW-1185">Reference proteome</keyword>
<reference evidence="6" key="1">
    <citation type="submission" date="2022-07" db="EMBL/GenBank/DDBJ databases">
        <authorList>
            <person name="Li W.-J."/>
            <person name="Deng Q.-Q."/>
        </authorList>
    </citation>
    <scope>NUCLEOTIDE SEQUENCE</scope>
    <source>
        <strain evidence="6">SYSU M60031</strain>
    </source>
</reference>
<dbReference type="PROSITE" id="PS51257">
    <property type="entry name" value="PROKAR_LIPOPROTEIN"/>
    <property type="match status" value="1"/>
</dbReference>
<feature type="chain" id="PRO_5041242880" evidence="4">
    <location>
        <begin position="24"/>
        <end position="411"/>
    </location>
</feature>
<dbReference type="PANTHER" id="PTHR46847:SF1">
    <property type="entry name" value="D-ALLOSE-BINDING PERIPLASMIC PROTEIN-RELATED"/>
    <property type="match status" value="1"/>
</dbReference>
<dbReference type="Proteomes" id="UP001156102">
    <property type="component" value="Unassembled WGS sequence"/>
</dbReference>
<comment type="similarity">
    <text evidence="2">Belongs to the bacterial solute-binding protein 2 family.</text>
</comment>
<protein>
    <submittedName>
        <fullName evidence="6">Substrate-binding domain-containing protein</fullName>
    </submittedName>
</protein>
<accession>A0AA41X8F8</accession>
<evidence type="ECO:0000256" key="3">
    <source>
        <dbReference type="ARBA" id="ARBA00022729"/>
    </source>
</evidence>
<name>A0AA41X8F8_9BACI</name>
<comment type="caution">
    <text evidence="6">The sequence shown here is derived from an EMBL/GenBank/DDBJ whole genome shotgun (WGS) entry which is preliminary data.</text>
</comment>
<evidence type="ECO:0000259" key="5">
    <source>
        <dbReference type="Pfam" id="PF13407"/>
    </source>
</evidence>
<proteinExistence type="inferred from homology"/>
<evidence type="ECO:0000256" key="2">
    <source>
        <dbReference type="ARBA" id="ARBA00007639"/>
    </source>
</evidence>
<keyword evidence="3 4" id="KW-0732">Signal</keyword>
<dbReference type="AlphaFoldDB" id="A0AA41X8F8"/>
<dbReference type="Gene3D" id="3.40.50.2300">
    <property type="match status" value="2"/>
</dbReference>
<evidence type="ECO:0000256" key="1">
    <source>
        <dbReference type="ARBA" id="ARBA00004196"/>
    </source>
</evidence>
<sequence length="411" mass="43924">MKTNRLKTSVISAVTISMLSVSLYGCSVGQSAKTEATAEKGGAASNISSKIKQPLWYKAPADKTLELAKIDDLTNTVVSDGEHGEKGVLAKDIAVTDEQAAKIKAGNFKVAISMGWLGDDWASQQLIGLKEQFEKLGIKVIAETNANWDDAKQISDLEAIAGMKPDLLVSIPLNGKTTANAYKKIASAGTKVVFIDQAAEGMQAGKDYASTISSDNLALGMYLADELAQAVGGKGEVGALYYANDFYVTNLRYEGFVARLMTKYPDVKLVAVEGFDNPNKGQDVASAMFAKNPNLKGLYGSWSIPAMGAVTAAKVSGLPSKNFKIVNENFDQIVALNMAQNGYIAGISSQRPYDQGTTEAKVGALALIGAQTPPYVVVPPLKVVRDNLAESYKTIYRINLPAEMQKELDKK</sequence>
<evidence type="ECO:0000313" key="6">
    <source>
        <dbReference type="EMBL" id="MCP8970657.1"/>
    </source>
</evidence>
<evidence type="ECO:0000256" key="4">
    <source>
        <dbReference type="SAM" id="SignalP"/>
    </source>
</evidence>
<dbReference type="InterPro" id="IPR028082">
    <property type="entry name" value="Peripla_BP_I"/>
</dbReference>
<dbReference type="GO" id="GO:0030246">
    <property type="term" value="F:carbohydrate binding"/>
    <property type="evidence" value="ECO:0007669"/>
    <property type="project" value="UniProtKB-ARBA"/>
</dbReference>
<dbReference type="SUPFAM" id="SSF53822">
    <property type="entry name" value="Periplasmic binding protein-like I"/>
    <property type="match status" value="1"/>
</dbReference>
<feature type="domain" description="Periplasmic binding protein" evidence="5">
    <location>
        <begin position="110"/>
        <end position="369"/>
    </location>
</feature>